<comment type="caution">
    <text evidence="1">The sequence shown here is derived from an EMBL/GenBank/DDBJ whole genome shotgun (WGS) entry which is preliminary data.</text>
</comment>
<evidence type="ECO:0000313" key="2">
    <source>
        <dbReference type="Proteomes" id="UP000235965"/>
    </source>
</evidence>
<dbReference type="Proteomes" id="UP000235965">
    <property type="component" value="Unassembled WGS sequence"/>
</dbReference>
<keyword evidence="2" id="KW-1185">Reference proteome</keyword>
<accession>A0A2J7PGX0</accession>
<proteinExistence type="predicted"/>
<evidence type="ECO:0000313" key="1">
    <source>
        <dbReference type="EMBL" id="PNF15569.1"/>
    </source>
</evidence>
<dbReference type="InParanoid" id="A0A2J7PGX0"/>
<gene>
    <name evidence="1" type="ORF">B7P43_G16479</name>
</gene>
<sequence length="79" mass="8863">MGVSLLHGKAWASLMHDRLIEPFFFLEKTDKTIVLGHAGALWHCPSYHLKLSSNNVGCFHICATMLGNHPDGDGWEMDR</sequence>
<protein>
    <submittedName>
        <fullName evidence="1">Uncharacterized protein</fullName>
    </submittedName>
</protein>
<dbReference type="EMBL" id="NEVH01025161">
    <property type="protein sequence ID" value="PNF15569.1"/>
    <property type="molecule type" value="Genomic_DNA"/>
</dbReference>
<dbReference type="AlphaFoldDB" id="A0A2J7PGX0"/>
<name>A0A2J7PGX0_9NEOP</name>
<organism evidence="1 2">
    <name type="scientific">Cryptotermes secundus</name>
    <dbReference type="NCBI Taxonomy" id="105785"/>
    <lineage>
        <taxon>Eukaryota</taxon>
        <taxon>Metazoa</taxon>
        <taxon>Ecdysozoa</taxon>
        <taxon>Arthropoda</taxon>
        <taxon>Hexapoda</taxon>
        <taxon>Insecta</taxon>
        <taxon>Pterygota</taxon>
        <taxon>Neoptera</taxon>
        <taxon>Polyneoptera</taxon>
        <taxon>Dictyoptera</taxon>
        <taxon>Blattodea</taxon>
        <taxon>Blattoidea</taxon>
        <taxon>Termitoidae</taxon>
        <taxon>Kalotermitidae</taxon>
        <taxon>Cryptotermitinae</taxon>
        <taxon>Cryptotermes</taxon>
    </lineage>
</organism>
<reference evidence="1 2" key="1">
    <citation type="submission" date="2017-12" db="EMBL/GenBank/DDBJ databases">
        <title>Hemimetabolous genomes reveal molecular basis of termite eusociality.</title>
        <authorList>
            <person name="Harrison M.C."/>
            <person name="Jongepier E."/>
            <person name="Robertson H.M."/>
            <person name="Arning N."/>
            <person name="Bitard-Feildel T."/>
            <person name="Chao H."/>
            <person name="Childers C.P."/>
            <person name="Dinh H."/>
            <person name="Doddapaneni H."/>
            <person name="Dugan S."/>
            <person name="Gowin J."/>
            <person name="Greiner C."/>
            <person name="Han Y."/>
            <person name="Hu H."/>
            <person name="Hughes D.S.T."/>
            <person name="Huylmans A.-K."/>
            <person name="Kemena C."/>
            <person name="Kremer L.P.M."/>
            <person name="Lee S.L."/>
            <person name="Lopez-Ezquerra A."/>
            <person name="Mallet L."/>
            <person name="Monroy-Kuhn J.M."/>
            <person name="Moser A."/>
            <person name="Murali S.C."/>
            <person name="Muzny D.M."/>
            <person name="Otani S."/>
            <person name="Piulachs M.-D."/>
            <person name="Poelchau M."/>
            <person name="Qu J."/>
            <person name="Schaub F."/>
            <person name="Wada-Katsumata A."/>
            <person name="Worley K.C."/>
            <person name="Xie Q."/>
            <person name="Ylla G."/>
            <person name="Poulsen M."/>
            <person name="Gibbs R.A."/>
            <person name="Schal C."/>
            <person name="Richards S."/>
            <person name="Belles X."/>
            <person name="Korb J."/>
            <person name="Bornberg-Bauer E."/>
        </authorList>
    </citation>
    <scope>NUCLEOTIDE SEQUENCE [LARGE SCALE GENOMIC DNA]</scope>
    <source>
        <tissue evidence="1">Whole body</tissue>
    </source>
</reference>